<dbReference type="RefSeq" id="WP_311953819.1">
    <property type="nucleotide sequence ID" value="NZ_JAVLVU010000001.1"/>
</dbReference>
<dbReference type="Pfam" id="PF00593">
    <property type="entry name" value="TonB_dep_Rec_b-barrel"/>
    <property type="match status" value="1"/>
</dbReference>
<keyword evidence="1" id="KW-0998">Cell outer membrane</keyword>
<dbReference type="InterPro" id="IPR023997">
    <property type="entry name" value="TonB-dep_OMP_SusC/RagA_CS"/>
</dbReference>
<organism evidence="6 7">
    <name type="scientific">Mucilaginibacter terrae</name>
    <dbReference type="NCBI Taxonomy" id="1955052"/>
    <lineage>
        <taxon>Bacteria</taxon>
        <taxon>Pseudomonadati</taxon>
        <taxon>Bacteroidota</taxon>
        <taxon>Sphingobacteriia</taxon>
        <taxon>Sphingobacteriales</taxon>
        <taxon>Sphingobacteriaceae</taxon>
        <taxon>Mucilaginibacter</taxon>
    </lineage>
</organism>
<keyword evidence="3" id="KW-0732">Signal</keyword>
<evidence type="ECO:0000313" key="7">
    <source>
        <dbReference type="Proteomes" id="UP001258315"/>
    </source>
</evidence>
<comment type="subcellular location">
    <subcellularLocation>
        <location evidence="1">Cell outer membrane</location>
        <topology evidence="1">Multi-pass membrane protein</topology>
    </subcellularLocation>
</comment>
<feature type="signal peptide" evidence="3">
    <location>
        <begin position="1"/>
        <end position="36"/>
    </location>
</feature>
<dbReference type="Gene3D" id="2.60.40.1120">
    <property type="entry name" value="Carboxypeptidase-like, regulatory domain"/>
    <property type="match status" value="1"/>
</dbReference>
<dbReference type="InterPro" id="IPR000531">
    <property type="entry name" value="Beta-barrel_TonB"/>
</dbReference>
<keyword evidence="1 2" id="KW-0472">Membrane</keyword>
<dbReference type="Gene3D" id="2.170.130.10">
    <property type="entry name" value="TonB-dependent receptor, plug domain"/>
    <property type="match status" value="1"/>
</dbReference>
<accession>A0ABU3H0F2</accession>
<dbReference type="Proteomes" id="UP001258315">
    <property type="component" value="Unassembled WGS sequence"/>
</dbReference>
<dbReference type="PROSITE" id="PS52016">
    <property type="entry name" value="TONB_DEPENDENT_REC_3"/>
    <property type="match status" value="1"/>
</dbReference>
<feature type="domain" description="TonB-dependent receptor plug" evidence="5">
    <location>
        <begin position="237"/>
        <end position="341"/>
    </location>
</feature>
<dbReference type="InterPro" id="IPR023996">
    <property type="entry name" value="TonB-dep_OMP_SusC/RagA"/>
</dbReference>
<evidence type="ECO:0000256" key="3">
    <source>
        <dbReference type="SAM" id="SignalP"/>
    </source>
</evidence>
<evidence type="ECO:0000259" key="4">
    <source>
        <dbReference type="Pfam" id="PF00593"/>
    </source>
</evidence>
<evidence type="ECO:0000313" key="6">
    <source>
        <dbReference type="EMBL" id="MDT3405356.1"/>
    </source>
</evidence>
<dbReference type="Pfam" id="PF07715">
    <property type="entry name" value="Plug"/>
    <property type="match status" value="1"/>
</dbReference>
<name>A0ABU3H0F2_9SPHI</name>
<gene>
    <name evidence="6" type="ORF">QE417_004428</name>
</gene>
<reference evidence="7" key="1">
    <citation type="submission" date="2023-07" db="EMBL/GenBank/DDBJ databases">
        <title>Functional and genomic diversity of the sorghum phyllosphere microbiome.</title>
        <authorList>
            <person name="Shade A."/>
        </authorList>
    </citation>
    <scope>NUCLEOTIDE SEQUENCE [LARGE SCALE GENOMIC DNA]</scope>
    <source>
        <strain evidence="7">SORGH_AS_0422</strain>
    </source>
</reference>
<feature type="chain" id="PRO_5045292166" evidence="3">
    <location>
        <begin position="37"/>
        <end position="1197"/>
    </location>
</feature>
<dbReference type="InterPro" id="IPR039426">
    <property type="entry name" value="TonB-dep_rcpt-like"/>
</dbReference>
<keyword evidence="7" id="KW-1185">Reference proteome</keyword>
<comment type="caution">
    <text evidence="6">The sequence shown here is derived from an EMBL/GenBank/DDBJ whole genome shotgun (WGS) entry which is preliminary data.</text>
</comment>
<comment type="similarity">
    <text evidence="1 2">Belongs to the TonB-dependent receptor family.</text>
</comment>
<dbReference type="InterPro" id="IPR012910">
    <property type="entry name" value="Plug_dom"/>
</dbReference>
<dbReference type="EMBL" id="JAVLVU010000001">
    <property type="protein sequence ID" value="MDT3405356.1"/>
    <property type="molecule type" value="Genomic_DNA"/>
</dbReference>
<dbReference type="Pfam" id="PF13715">
    <property type="entry name" value="CarbopepD_reg_2"/>
    <property type="match status" value="1"/>
</dbReference>
<keyword evidence="2" id="KW-0798">TonB box</keyword>
<evidence type="ECO:0000256" key="2">
    <source>
        <dbReference type="RuleBase" id="RU003357"/>
    </source>
</evidence>
<protein>
    <submittedName>
        <fullName evidence="6">TonB-linked SusC/RagA family outer membrane protein</fullName>
    </submittedName>
</protein>
<dbReference type="InterPro" id="IPR037066">
    <property type="entry name" value="Plug_dom_sf"/>
</dbReference>
<evidence type="ECO:0000259" key="5">
    <source>
        <dbReference type="Pfam" id="PF07715"/>
    </source>
</evidence>
<dbReference type="SUPFAM" id="SSF56935">
    <property type="entry name" value="Porins"/>
    <property type="match status" value="1"/>
</dbReference>
<dbReference type="InterPro" id="IPR008969">
    <property type="entry name" value="CarboxyPept-like_regulatory"/>
</dbReference>
<keyword evidence="1" id="KW-1134">Transmembrane beta strand</keyword>
<proteinExistence type="inferred from homology"/>
<dbReference type="NCBIfam" id="TIGR04056">
    <property type="entry name" value="OMP_RagA_SusC"/>
    <property type="match status" value="1"/>
</dbReference>
<dbReference type="SUPFAM" id="SSF49464">
    <property type="entry name" value="Carboxypeptidase regulatory domain-like"/>
    <property type="match status" value="1"/>
</dbReference>
<dbReference type="NCBIfam" id="TIGR04057">
    <property type="entry name" value="SusC_RagA_signa"/>
    <property type="match status" value="1"/>
</dbReference>
<sequence>MRNLYQFFSIKSNFRKFPAFLGILLILITATTPSFSADAQTMNTTRISISVKNESIKNVFKLIEQKTPFKIGYNSNNFDSNKQISLNADNELVINILKQLLSGYQGSVQQVDDEHILLKVERQKPVVIAPVKQVSNAAPARISGTVKDEQGEPLPGATVLIKELNKATMVGADGAFEISVPAGTYNLTVSFVSYVTLNLTKVVVKDGENAPLNITLKAETGSLNEVIVVGYGTQKRANATGAVDQITAKNLENRPITNLSQGLQGLLPNLNLKMLDGKPTQSPSYNIRGTTSIGQGGSALVLIDGFEGDPSLLNPNDIETVSILKDAASAAIYGARGVFGVVLITTKKGQKGQTNVSYSTNFAFKAPVTRPDYVTDGYTWAKMFAEAFVNGDGAFPQNANKTQKFSQAYLDEFKRRAESGQPYNEVEVNPTTGEYTYYGSTDYYKALYKDHNTALENNLSVSGGSDRATYLVSGRMLNQSGLFRYNSDDYNMKNLRGRGSIQVFPWLSFENNTDYSVMNYHNPINVGEGGGIWRNIADEGKPTMPLFNPDGSLTFASAYTVGDFIYGKNGLDTRREVLRNIASLRSKFFNNKFRINADFTFRNTNEDRNQRRVQVPYSNSKGVTGYVGTTTNDLMFDTRKTRYLATNIYTEYENHFGNDHYFKAMVGYNFEQSTYNRVAVQRNGILFESAMDPNLTVGQYITPAGGTGGYERWVISGGFSRLNYSFKDRYLLEVNARYDGSSKFPSYQRYGFFPSVSAGWRINNEPFWKVSDKLISDLKLRASYGSLGNGNIPSYRFVENFPISQSGVILNGTRPATTRLDFVLPDGLTWETSTTTNIGLDLAMLAGRLSFSGDIYSRKTTDMFTSAITPPAVFGADAPKGNYANLTTRGWELSLAWNDRIGAGKSPFSYNVRLTLADNKTKIDKYNNPDKLLSDYYEGQTLGEIWGYETEGFFKDAADIASHAKQDPQMRASPSGLWFPGDIKLRDLNGDGFINVGENKVGKSGDRRIIGNSAPRYTYGVNLGANWHNFSFSTFFQGVGKQQWYPSTETEMFWGQYNRPYNNIPKFHLGNMWTPENTDAYFPRTMSRAASSNTNRTLGVAQTRYLQNVAYLRMKNLQIGYTLPAKWLSRIGARSAKVFFSGENLFTYSPMYKIVKNTIDVENAVPVDQDLNPNATNGDGYNYPILKSYSLGLNIGF</sequence>
<keyword evidence="1" id="KW-0813">Transport</keyword>
<keyword evidence="1" id="KW-0812">Transmembrane</keyword>
<evidence type="ECO:0000256" key="1">
    <source>
        <dbReference type="PROSITE-ProRule" id="PRU01360"/>
    </source>
</evidence>
<feature type="domain" description="TonB-dependent receptor-like beta-barrel" evidence="4">
    <location>
        <begin position="569"/>
        <end position="1057"/>
    </location>
</feature>